<dbReference type="PANTHER" id="PTHR21726:SF57">
    <property type="entry name" value="SERINE-RICH ADHESIN FOR PLATELETS-LIKE PROTEIN"/>
    <property type="match status" value="1"/>
</dbReference>
<feature type="compositionally biased region" description="Basic and acidic residues" evidence="1">
    <location>
        <begin position="32"/>
        <end position="41"/>
    </location>
</feature>
<accession>A0ABD1VHV5</accession>
<evidence type="ECO:0000313" key="3">
    <source>
        <dbReference type="EMBL" id="KAL2536941.1"/>
    </source>
</evidence>
<dbReference type="Proteomes" id="UP001604277">
    <property type="component" value="Unassembled WGS sequence"/>
</dbReference>
<comment type="caution">
    <text evidence="3">The sequence shown here is derived from an EMBL/GenBank/DDBJ whole genome shotgun (WGS) entry which is preliminary data.</text>
</comment>
<proteinExistence type="predicted"/>
<feature type="region of interest" description="Disordered" evidence="1">
    <location>
        <begin position="29"/>
        <end position="50"/>
    </location>
</feature>
<reference evidence="4" key="1">
    <citation type="submission" date="2024-07" db="EMBL/GenBank/DDBJ databases">
        <title>Two chromosome-level genome assemblies of Korean endemic species Abeliophyllum distichum and Forsythia ovata (Oleaceae).</title>
        <authorList>
            <person name="Jang H."/>
        </authorList>
    </citation>
    <scope>NUCLEOTIDE SEQUENCE [LARGE SCALE GENOMIC DNA]</scope>
</reference>
<protein>
    <recommendedName>
        <fullName evidence="2">DUF3741 domain-containing protein</fullName>
    </recommendedName>
</protein>
<evidence type="ECO:0000259" key="2">
    <source>
        <dbReference type="Pfam" id="PF14383"/>
    </source>
</evidence>
<keyword evidence="4" id="KW-1185">Reference proteome</keyword>
<evidence type="ECO:0000256" key="1">
    <source>
        <dbReference type="SAM" id="MobiDB-lite"/>
    </source>
</evidence>
<evidence type="ECO:0000313" key="4">
    <source>
        <dbReference type="Proteomes" id="UP001604277"/>
    </source>
</evidence>
<gene>
    <name evidence="3" type="ORF">Fot_18332</name>
</gene>
<feature type="domain" description="DUF3741" evidence="2">
    <location>
        <begin position="77"/>
        <end position="107"/>
    </location>
</feature>
<organism evidence="3 4">
    <name type="scientific">Forsythia ovata</name>
    <dbReference type="NCBI Taxonomy" id="205694"/>
    <lineage>
        <taxon>Eukaryota</taxon>
        <taxon>Viridiplantae</taxon>
        <taxon>Streptophyta</taxon>
        <taxon>Embryophyta</taxon>
        <taxon>Tracheophyta</taxon>
        <taxon>Spermatophyta</taxon>
        <taxon>Magnoliopsida</taxon>
        <taxon>eudicotyledons</taxon>
        <taxon>Gunneridae</taxon>
        <taxon>Pentapetalae</taxon>
        <taxon>asterids</taxon>
        <taxon>lamiids</taxon>
        <taxon>Lamiales</taxon>
        <taxon>Oleaceae</taxon>
        <taxon>Forsythieae</taxon>
        <taxon>Forsythia</taxon>
    </lineage>
</organism>
<dbReference type="AlphaFoldDB" id="A0ABD1VHV5"/>
<dbReference type="EMBL" id="JBFOLJ010000005">
    <property type="protein sequence ID" value="KAL2536941.1"/>
    <property type="molecule type" value="Genomic_DNA"/>
</dbReference>
<sequence>MEVEKRGSKGGFFQLFDWNVKSRKKLFSSRSELPESSKQGKENVNGSAISRLQQVNGLENEFGPNARGNIDYHYASSASGDLECGTRAPGVVARLMGLDSLPTSNVSEPYFTPFIEAHSFRDSRYLGTPSFQNENDIVIFDNIRNKVDWLH</sequence>
<dbReference type="Pfam" id="PF14383">
    <property type="entry name" value="VARLMGL"/>
    <property type="match status" value="1"/>
</dbReference>
<name>A0ABD1VHV5_9LAMI</name>
<dbReference type="PANTHER" id="PTHR21726">
    <property type="entry name" value="PHOSPHATIDYLINOSITOL N-ACETYLGLUCOSAMINYLTRANSFERASE SUBUNIT P DOWN SYNDROME CRITICAL REGION PROTEIN 5 -RELATED"/>
    <property type="match status" value="1"/>
</dbReference>
<dbReference type="InterPro" id="IPR032795">
    <property type="entry name" value="DUF3741-assoc"/>
</dbReference>